<evidence type="ECO:0000313" key="1">
    <source>
        <dbReference type="EMBL" id="KLJ10151.1"/>
    </source>
</evidence>
<name>A0A0H1BLV6_9EURO</name>
<keyword evidence="2" id="KW-1185">Reference proteome</keyword>
<dbReference type="EMBL" id="LDEV01002144">
    <property type="protein sequence ID" value="KLJ10151.1"/>
    <property type="molecule type" value="Genomic_DNA"/>
</dbReference>
<comment type="caution">
    <text evidence="1">The sequence shown here is derived from an EMBL/GenBank/DDBJ whole genome shotgun (WGS) entry which is preliminary data.</text>
</comment>
<dbReference type="AlphaFoldDB" id="A0A0H1BLV6"/>
<sequence>ERKEAVSKGNPALEFELWASLVGDKVHEASWKAKGSKPPAEEFGIPLTGFEEYLQREKEVLLQSLPSV</sequence>
<dbReference type="OrthoDB" id="419598at2759"/>
<organism evidence="1 2">
    <name type="scientific">Blastomyces silverae</name>
    <dbReference type="NCBI Taxonomy" id="2060906"/>
    <lineage>
        <taxon>Eukaryota</taxon>
        <taxon>Fungi</taxon>
        <taxon>Dikarya</taxon>
        <taxon>Ascomycota</taxon>
        <taxon>Pezizomycotina</taxon>
        <taxon>Eurotiomycetes</taxon>
        <taxon>Eurotiomycetidae</taxon>
        <taxon>Onygenales</taxon>
        <taxon>Ajellomycetaceae</taxon>
        <taxon>Blastomyces</taxon>
    </lineage>
</organism>
<protein>
    <submittedName>
        <fullName evidence="1">Uncharacterized protein</fullName>
    </submittedName>
</protein>
<evidence type="ECO:0000313" key="2">
    <source>
        <dbReference type="Proteomes" id="UP000053573"/>
    </source>
</evidence>
<reference evidence="2" key="1">
    <citation type="journal article" date="2015" name="PLoS Genet.">
        <title>The dynamic genome and transcriptome of the human fungal pathogen Blastomyces and close relative Emmonsia.</title>
        <authorList>
            <person name="Munoz J.F."/>
            <person name="Gauthier G.M."/>
            <person name="Desjardins C.A."/>
            <person name="Gallo J.E."/>
            <person name="Holder J."/>
            <person name="Sullivan T.D."/>
            <person name="Marty A.J."/>
            <person name="Carmen J.C."/>
            <person name="Chen Z."/>
            <person name="Ding L."/>
            <person name="Gujja S."/>
            <person name="Magrini V."/>
            <person name="Misas E."/>
            <person name="Mitreva M."/>
            <person name="Priest M."/>
            <person name="Saif S."/>
            <person name="Whiston E.A."/>
            <person name="Young S."/>
            <person name="Zeng Q."/>
            <person name="Goldman W.E."/>
            <person name="Mardis E.R."/>
            <person name="Taylor J.W."/>
            <person name="McEwen J.G."/>
            <person name="Clay O.K."/>
            <person name="Klein B.S."/>
            <person name="Cuomo C.A."/>
        </authorList>
    </citation>
    <scope>NUCLEOTIDE SEQUENCE [LARGE SCALE GENOMIC DNA]</scope>
    <source>
        <strain evidence="2">UAMH 139</strain>
    </source>
</reference>
<dbReference type="STRING" id="2060906.A0A0H1BLV6"/>
<proteinExistence type="predicted"/>
<gene>
    <name evidence="1" type="ORF">EMPG_14456</name>
</gene>
<dbReference type="Proteomes" id="UP000053573">
    <property type="component" value="Unassembled WGS sequence"/>
</dbReference>
<accession>A0A0H1BLV6</accession>
<feature type="non-terminal residue" evidence="1">
    <location>
        <position position="1"/>
    </location>
</feature>